<keyword evidence="2" id="KW-0732">Signal</keyword>
<gene>
    <name evidence="3" type="ORF">FHS65_000917</name>
</gene>
<dbReference type="OrthoDB" id="7199906at2"/>
<reference evidence="3 4" key="1">
    <citation type="submission" date="2020-08" db="EMBL/GenBank/DDBJ databases">
        <title>Genomic Encyclopedia of Type Strains, Phase IV (KMG-IV): sequencing the most valuable type-strain genomes for metagenomic binning, comparative biology and taxonomic classification.</title>
        <authorList>
            <person name="Goeker M."/>
        </authorList>
    </citation>
    <scope>NUCLEOTIDE SEQUENCE [LARGE SCALE GENOMIC DNA]</scope>
    <source>
        <strain evidence="3 4">DSM 24448</strain>
    </source>
</reference>
<feature type="compositionally biased region" description="Basic residues" evidence="1">
    <location>
        <begin position="59"/>
        <end position="69"/>
    </location>
</feature>
<evidence type="ECO:0008006" key="5">
    <source>
        <dbReference type="Google" id="ProtNLM"/>
    </source>
</evidence>
<proteinExistence type="predicted"/>
<dbReference type="Proteomes" id="UP000548978">
    <property type="component" value="Unassembled WGS sequence"/>
</dbReference>
<organism evidence="3 4">
    <name type="scientific">Brevundimonas halotolerans</name>
    <dbReference type="NCBI Taxonomy" id="69670"/>
    <lineage>
        <taxon>Bacteria</taxon>
        <taxon>Pseudomonadati</taxon>
        <taxon>Pseudomonadota</taxon>
        <taxon>Alphaproteobacteria</taxon>
        <taxon>Caulobacterales</taxon>
        <taxon>Caulobacteraceae</taxon>
        <taxon>Brevundimonas</taxon>
    </lineage>
</organism>
<dbReference type="SUPFAM" id="SSF51126">
    <property type="entry name" value="Pectin lyase-like"/>
    <property type="match status" value="1"/>
</dbReference>
<evidence type="ECO:0000313" key="4">
    <source>
        <dbReference type="Proteomes" id="UP000548978"/>
    </source>
</evidence>
<dbReference type="InterPro" id="IPR011050">
    <property type="entry name" value="Pectin_lyase_fold/virulence"/>
</dbReference>
<accession>A0A7W9A2E0</accession>
<dbReference type="RefSeq" id="WP_123287637.1">
    <property type="nucleotide sequence ID" value="NZ_JACIJB010000002.1"/>
</dbReference>
<sequence length="502" mass="54685">MITFRTPLRFRSLIAPALGLAVAATAMSLAPQANAQEAARVESETRPNFGVLLDPPAPRRSRATTHRRWTSRDHRRDYYPGPGPGPHDGRPYPAGGEQVVLVDCGGNPGSGAIEDAVRRVAPGGTLILRARGGPCVGWLNINTPLTIIGEGGFDPRDWNRQPTATLQAPDGLPCMTVAQGVRVDVRDVVFSSQRAGDAACIIGYGAEILMNRVGFRHVGDEAAIYMDGGLLDIRNAVLETQTVAPAIVADGASLTAYEVVVTGAHVGMELIPGPGQTARIDSTTLKGIGAPNSFGPRSIGMIIRSGRDYGRVEITNTAICGFVEGVAVEGASVDIQGSRVCRSDKGVVVYNGELTLTDTRIRAESVGVAVASGRAVITNNVFSGVREVIYGENRASIEASGNRVWSRHVCRARFRERTRGRYEPYWSGGQGWECVYGAYPRDWWAEEDGLLGLDYYDDGYSLQGYDTYQDGYGWYDREGRYIQDRDYYGDDRWVEPRRRGFW</sequence>
<name>A0A7W9A2E0_9CAUL</name>
<evidence type="ECO:0000256" key="2">
    <source>
        <dbReference type="SAM" id="SignalP"/>
    </source>
</evidence>
<comment type="caution">
    <text evidence="3">The sequence shown here is derived from an EMBL/GenBank/DDBJ whole genome shotgun (WGS) entry which is preliminary data.</text>
</comment>
<feature type="region of interest" description="Disordered" evidence="1">
    <location>
        <begin position="38"/>
        <end position="93"/>
    </location>
</feature>
<evidence type="ECO:0000256" key="1">
    <source>
        <dbReference type="SAM" id="MobiDB-lite"/>
    </source>
</evidence>
<evidence type="ECO:0000313" key="3">
    <source>
        <dbReference type="EMBL" id="MBB5660177.1"/>
    </source>
</evidence>
<feature type="chain" id="PRO_5030509237" description="Right-handed parallel beta-helix repeat-containing protein" evidence="2">
    <location>
        <begin position="36"/>
        <end position="502"/>
    </location>
</feature>
<dbReference type="EMBL" id="JACIJB010000002">
    <property type="protein sequence ID" value="MBB5660177.1"/>
    <property type="molecule type" value="Genomic_DNA"/>
</dbReference>
<protein>
    <recommendedName>
        <fullName evidence="5">Right-handed parallel beta-helix repeat-containing protein</fullName>
    </recommendedName>
</protein>
<keyword evidence="4" id="KW-1185">Reference proteome</keyword>
<feature type="signal peptide" evidence="2">
    <location>
        <begin position="1"/>
        <end position="35"/>
    </location>
</feature>
<dbReference type="AlphaFoldDB" id="A0A7W9A2E0"/>